<comment type="caution">
    <text evidence="1">The sequence shown here is derived from an EMBL/GenBank/DDBJ whole genome shotgun (WGS) entry which is preliminary data.</text>
</comment>
<evidence type="ECO:0000313" key="2">
    <source>
        <dbReference type="Proteomes" id="UP001055811"/>
    </source>
</evidence>
<keyword evidence="2" id="KW-1185">Reference proteome</keyword>
<proteinExistence type="predicted"/>
<dbReference type="EMBL" id="CM042015">
    <property type="protein sequence ID" value="KAI3710075.1"/>
    <property type="molecule type" value="Genomic_DNA"/>
</dbReference>
<reference evidence="1 2" key="2">
    <citation type="journal article" date="2022" name="Mol. Ecol. Resour.">
        <title>The genomes of chicory, endive, great burdock and yacon provide insights into Asteraceae paleo-polyploidization history and plant inulin production.</title>
        <authorList>
            <person name="Fan W."/>
            <person name="Wang S."/>
            <person name="Wang H."/>
            <person name="Wang A."/>
            <person name="Jiang F."/>
            <person name="Liu H."/>
            <person name="Zhao H."/>
            <person name="Xu D."/>
            <person name="Zhang Y."/>
        </authorList>
    </citation>
    <scope>NUCLEOTIDE SEQUENCE [LARGE SCALE GENOMIC DNA]</scope>
    <source>
        <strain evidence="2">cv. Punajuju</strain>
        <tissue evidence="1">Leaves</tissue>
    </source>
</reference>
<sequence>MAGNNQTTDIDAPTENGATVEGHDDRFDISEYLQPPLDKADGAKFETYFCSIQASQTMILNTVMNTFNTIMSRNNQITKAEAIEMELDEHHGWRVSSQKSNTESRIKAARAAKEALLESAKSDLQMKRDKERERVEKARNVIFDVRSTDFLSSPLLPLVATFPLLLKEEPAGFVQKGNLDVFRAAEMVKIILPGSKKRQDPPEIFEGQHQKKRKLDHYVKIECLKILKTLMTHKFGPVFNQPVDPVELGIPDYFLIITHPMDLGTIYNKLEDNIYSLPESFANDIKLTFANAMRYNPPKNSVHLMAKEMNDLFSKHWRSVEAKLMKPCKNGGEKVKISKPVKKQGVNVGAKVKKSEDINISKTLSCSDGKKLMTCEEKKWIKMELMVALRGEMSGPLRGFLRKYGLIYSRKEKIESVFGSFSDDTLKELKKALKGSLCTGVEKGKDDCVKPQQTKEVTERQKLEEKSNIESRIKAARAAKEALLESAKSDLQMKRDKERERVEKMERTVTMDDNLTVLRELEKLCEISGIKNPLEKLGLRLKEEYYYGYEYIDDDDAVIFDDELEDGEIF</sequence>
<protein>
    <submittedName>
        <fullName evidence="1">Uncharacterized protein</fullName>
    </submittedName>
</protein>
<dbReference type="Proteomes" id="UP001055811">
    <property type="component" value="Linkage Group LG07"/>
</dbReference>
<gene>
    <name evidence="1" type="ORF">L2E82_39848</name>
</gene>
<accession>A0ACB9AJF5</accession>
<organism evidence="1 2">
    <name type="scientific">Cichorium intybus</name>
    <name type="common">Chicory</name>
    <dbReference type="NCBI Taxonomy" id="13427"/>
    <lineage>
        <taxon>Eukaryota</taxon>
        <taxon>Viridiplantae</taxon>
        <taxon>Streptophyta</taxon>
        <taxon>Embryophyta</taxon>
        <taxon>Tracheophyta</taxon>
        <taxon>Spermatophyta</taxon>
        <taxon>Magnoliopsida</taxon>
        <taxon>eudicotyledons</taxon>
        <taxon>Gunneridae</taxon>
        <taxon>Pentapetalae</taxon>
        <taxon>asterids</taxon>
        <taxon>campanulids</taxon>
        <taxon>Asterales</taxon>
        <taxon>Asteraceae</taxon>
        <taxon>Cichorioideae</taxon>
        <taxon>Cichorieae</taxon>
        <taxon>Cichoriinae</taxon>
        <taxon>Cichorium</taxon>
    </lineage>
</organism>
<evidence type="ECO:0000313" key="1">
    <source>
        <dbReference type="EMBL" id="KAI3710075.1"/>
    </source>
</evidence>
<reference evidence="2" key="1">
    <citation type="journal article" date="2022" name="Mol. Ecol. Resour.">
        <title>The genomes of chicory, endive, great burdock and yacon provide insights into Asteraceae palaeo-polyploidization history and plant inulin production.</title>
        <authorList>
            <person name="Fan W."/>
            <person name="Wang S."/>
            <person name="Wang H."/>
            <person name="Wang A."/>
            <person name="Jiang F."/>
            <person name="Liu H."/>
            <person name="Zhao H."/>
            <person name="Xu D."/>
            <person name="Zhang Y."/>
        </authorList>
    </citation>
    <scope>NUCLEOTIDE SEQUENCE [LARGE SCALE GENOMIC DNA]</scope>
    <source>
        <strain evidence="2">cv. Punajuju</strain>
    </source>
</reference>
<name>A0ACB9AJF5_CICIN</name>